<proteinExistence type="predicted"/>
<accession>A0A4Q4TBZ8</accession>
<dbReference type="Gene3D" id="3.20.20.140">
    <property type="entry name" value="Metal-dependent hydrolases"/>
    <property type="match status" value="2"/>
</dbReference>
<dbReference type="GO" id="GO:0016810">
    <property type="term" value="F:hydrolase activity, acting on carbon-nitrogen (but not peptide) bonds"/>
    <property type="evidence" value="ECO:0007669"/>
    <property type="project" value="InterPro"/>
</dbReference>
<feature type="domain" description="Amidohydrolase-related" evidence="1">
    <location>
        <begin position="72"/>
        <end position="227"/>
    </location>
</feature>
<dbReference type="InterPro" id="IPR032466">
    <property type="entry name" value="Metal_Hydrolase"/>
</dbReference>
<dbReference type="OrthoDB" id="194468at2759"/>
<gene>
    <name evidence="2" type="ORF">DL764_005413</name>
</gene>
<dbReference type="InterPro" id="IPR011059">
    <property type="entry name" value="Metal-dep_hydrolase_composite"/>
</dbReference>
<organism evidence="2 3">
    <name type="scientific">Monosporascus ibericus</name>
    <dbReference type="NCBI Taxonomy" id="155417"/>
    <lineage>
        <taxon>Eukaryota</taxon>
        <taxon>Fungi</taxon>
        <taxon>Dikarya</taxon>
        <taxon>Ascomycota</taxon>
        <taxon>Pezizomycotina</taxon>
        <taxon>Sordariomycetes</taxon>
        <taxon>Xylariomycetidae</taxon>
        <taxon>Xylariales</taxon>
        <taxon>Xylariales incertae sedis</taxon>
        <taxon>Monosporascus</taxon>
    </lineage>
</organism>
<name>A0A4Q4TBZ8_9PEZI</name>
<dbReference type="Proteomes" id="UP000293360">
    <property type="component" value="Unassembled WGS sequence"/>
</dbReference>
<sequence>MGGHGDTQDCPLDAVMRFSHAGREAQLCDGVDEYIRTVRLMVRRGAKCIKMASSGGVLSLNNSPEDRQFSDSELKAIVDGVSRSIEHWCYLDEEVADMMKAKGVILVATRYIQEDLLAGFRELPPKAIEEIEKLVPLSSSTYGLAIRPGVKIALGTDTTVAIRSIRSPTGRTQWNCDTRLKAGMTLLEAIDACTATPPAVLGKHAPLAGRLREGYDADVIAVASNPLEGIDVLLSPRL</sequence>
<reference evidence="2 3" key="1">
    <citation type="submission" date="2018-06" db="EMBL/GenBank/DDBJ databases">
        <title>Complete Genomes of Monosporascus.</title>
        <authorList>
            <person name="Robinson A.J."/>
            <person name="Natvig D.O."/>
        </authorList>
    </citation>
    <scope>NUCLEOTIDE SEQUENCE [LARGE SCALE GENOMIC DNA]</scope>
    <source>
        <strain evidence="2 3">CBS 110550</strain>
    </source>
</reference>
<dbReference type="SUPFAM" id="SSF51556">
    <property type="entry name" value="Metallo-dependent hydrolases"/>
    <property type="match status" value="1"/>
</dbReference>
<dbReference type="PANTHER" id="PTHR43135:SF3">
    <property type="entry name" value="ALPHA-D-RIBOSE 1-METHYLPHOSPHONATE 5-TRIPHOSPHATE DIPHOSPHATASE"/>
    <property type="match status" value="1"/>
</dbReference>
<dbReference type="EMBL" id="QJNU01000285">
    <property type="protein sequence ID" value="RYP03064.1"/>
    <property type="molecule type" value="Genomic_DNA"/>
</dbReference>
<evidence type="ECO:0000259" key="1">
    <source>
        <dbReference type="Pfam" id="PF01979"/>
    </source>
</evidence>
<dbReference type="Pfam" id="PF01979">
    <property type="entry name" value="Amidohydro_1"/>
    <property type="match status" value="1"/>
</dbReference>
<dbReference type="STRING" id="155417.A0A4Q4TBZ8"/>
<dbReference type="SUPFAM" id="SSF51338">
    <property type="entry name" value="Composite domain of metallo-dependent hydrolases"/>
    <property type="match status" value="1"/>
</dbReference>
<evidence type="ECO:0000313" key="3">
    <source>
        <dbReference type="Proteomes" id="UP000293360"/>
    </source>
</evidence>
<keyword evidence="3" id="KW-1185">Reference proteome</keyword>
<dbReference type="AlphaFoldDB" id="A0A4Q4TBZ8"/>
<dbReference type="InterPro" id="IPR006680">
    <property type="entry name" value="Amidohydro-rel"/>
</dbReference>
<comment type="caution">
    <text evidence="2">The sequence shown here is derived from an EMBL/GenBank/DDBJ whole genome shotgun (WGS) entry which is preliminary data.</text>
</comment>
<dbReference type="PANTHER" id="PTHR43135">
    <property type="entry name" value="ALPHA-D-RIBOSE 1-METHYLPHOSPHONATE 5-TRIPHOSPHATE DIPHOSPHATASE"/>
    <property type="match status" value="1"/>
</dbReference>
<evidence type="ECO:0000313" key="2">
    <source>
        <dbReference type="EMBL" id="RYP03064.1"/>
    </source>
</evidence>
<dbReference type="InterPro" id="IPR051781">
    <property type="entry name" value="Metallo-dep_Hydrolase"/>
</dbReference>
<protein>
    <recommendedName>
        <fullName evidence="1">Amidohydrolase-related domain-containing protein</fullName>
    </recommendedName>
</protein>